<dbReference type="AlphaFoldDB" id="A0A382A1B6"/>
<reference evidence="1" key="1">
    <citation type="submission" date="2018-05" db="EMBL/GenBank/DDBJ databases">
        <authorList>
            <person name="Lanie J.A."/>
            <person name="Ng W.-L."/>
            <person name="Kazmierczak K.M."/>
            <person name="Andrzejewski T.M."/>
            <person name="Davidsen T.M."/>
            <person name="Wayne K.J."/>
            <person name="Tettelin H."/>
            <person name="Glass J.I."/>
            <person name="Rusch D."/>
            <person name="Podicherti R."/>
            <person name="Tsui H.-C.T."/>
            <person name="Winkler M.E."/>
        </authorList>
    </citation>
    <scope>NUCLEOTIDE SEQUENCE</scope>
</reference>
<accession>A0A382A1B6</accession>
<protein>
    <recommendedName>
        <fullName evidence="2">Outer membrane protein beta-barrel domain-containing protein</fullName>
    </recommendedName>
</protein>
<organism evidence="1">
    <name type="scientific">marine metagenome</name>
    <dbReference type="NCBI Taxonomy" id="408172"/>
    <lineage>
        <taxon>unclassified sequences</taxon>
        <taxon>metagenomes</taxon>
        <taxon>ecological metagenomes</taxon>
    </lineage>
</organism>
<evidence type="ECO:0008006" key="2">
    <source>
        <dbReference type="Google" id="ProtNLM"/>
    </source>
</evidence>
<feature type="non-terminal residue" evidence="1">
    <location>
        <position position="1"/>
    </location>
</feature>
<proteinExistence type="predicted"/>
<sequence>TFFIFIGVSQAYSLTYNLSLPFSYKFSGTDYAGNKFEADKNTGWLLNVGFIRWGFGFENYETELKDASVTLKTTLYDVTYGATGAKEETGWFWKHVGLGYGFGTDVVECSFCETNFYDGFAMQYILLFNIPITQSFNLKASYNLKTSKIRHKYKSEADDYSATIISVGIGYYEDTKWIGF</sequence>
<name>A0A382A1B6_9ZZZZ</name>
<evidence type="ECO:0000313" key="1">
    <source>
        <dbReference type="EMBL" id="SVA94877.1"/>
    </source>
</evidence>
<gene>
    <name evidence="1" type="ORF">METZ01_LOCUS147731</name>
</gene>
<dbReference type="EMBL" id="UINC01023367">
    <property type="protein sequence ID" value="SVA94877.1"/>
    <property type="molecule type" value="Genomic_DNA"/>
</dbReference>